<dbReference type="VEuPathDB" id="PlasmoDB:PRG01_1218100"/>
<evidence type="ECO:0000313" key="5">
    <source>
        <dbReference type="Proteomes" id="UP000240500"/>
    </source>
</evidence>
<gene>
    <name evidence="2" type="ORF">PRCDC_1213800</name>
    <name evidence="3" type="ORF">PRG01_1218100</name>
</gene>
<proteinExistence type="predicted"/>
<evidence type="ECO:0000313" key="2">
    <source>
        <dbReference type="EMBL" id="CDO65423.1"/>
    </source>
</evidence>
<sequence length="186" mass="22574">MFRISPMLLFFLFYFSSYNIYFVLTWNENGQPSCSNVSCSNEKLTYIYDNSKFILSELQNILYDVRDQRNSHELENEYDKELDIQIKFPHKKDHHDLQIWDDEYEEEKQYSEPVPYITITNIEEDSDDLNKSLINDNIYNEDNSTNRPLNEEEQIDIALSKIYELEEQMKMFKEHNGKQNFKKYLR</sequence>
<protein>
    <submittedName>
        <fullName evidence="2">Uncharacterized protein</fullName>
    </submittedName>
</protein>
<accession>A0A060S0X1</accession>
<dbReference type="Proteomes" id="UP000027581">
    <property type="component" value="Unassembled WGS sequence"/>
</dbReference>
<dbReference type="EMBL" id="HG810773">
    <property type="protein sequence ID" value="CDO65423.1"/>
    <property type="molecule type" value="Genomic_DNA"/>
</dbReference>
<dbReference type="VEuPathDB" id="PlasmoDB:PRCDC_1213800"/>
<reference evidence="3 5" key="3">
    <citation type="submission" date="2016-09" db="EMBL/GenBank/DDBJ databases">
        <authorList>
            <consortium name="Pathogen Informatics"/>
        </authorList>
    </citation>
    <scope>NUCLEOTIDE SEQUENCE [LARGE SCALE GENOMIC DNA]</scope>
</reference>
<keyword evidence="1" id="KW-0472">Membrane</keyword>
<organism evidence="2 4">
    <name type="scientific">Plasmodium reichenowi</name>
    <dbReference type="NCBI Taxonomy" id="5854"/>
    <lineage>
        <taxon>Eukaryota</taxon>
        <taxon>Sar</taxon>
        <taxon>Alveolata</taxon>
        <taxon>Apicomplexa</taxon>
        <taxon>Aconoidasida</taxon>
        <taxon>Haemosporida</taxon>
        <taxon>Plasmodiidae</taxon>
        <taxon>Plasmodium</taxon>
        <taxon>Plasmodium (Laverania)</taxon>
    </lineage>
</organism>
<dbReference type="EMBL" id="LT969575">
    <property type="protein sequence ID" value="SOV80587.1"/>
    <property type="molecule type" value="Genomic_DNA"/>
</dbReference>
<evidence type="ECO:0000313" key="3">
    <source>
        <dbReference type="EMBL" id="SOV80587.1"/>
    </source>
</evidence>
<dbReference type="OrthoDB" id="371302at2759"/>
<dbReference type="Proteomes" id="UP000240500">
    <property type="component" value="Chromosome 12"/>
</dbReference>
<keyword evidence="1" id="KW-0812">Transmembrane</keyword>
<name>A0A060S0X1_PLARE</name>
<keyword evidence="4" id="KW-1185">Reference proteome</keyword>
<evidence type="ECO:0000256" key="1">
    <source>
        <dbReference type="SAM" id="Phobius"/>
    </source>
</evidence>
<dbReference type="AlphaFoldDB" id="A0A060S0X1"/>
<reference evidence="2" key="1">
    <citation type="submission" date="2014-01" db="EMBL/GenBank/DDBJ databases">
        <authorList>
            <person name="Aslett M."/>
        </authorList>
    </citation>
    <scope>NUCLEOTIDE SEQUENCE</scope>
    <source>
        <strain evidence="2">CDC</strain>
    </source>
</reference>
<keyword evidence="1" id="KW-1133">Transmembrane helix</keyword>
<reference evidence="2" key="2">
    <citation type="submission" date="2014-05" db="EMBL/GenBank/DDBJ databases">
        <title>The genome sequences of chimpanzee malaria parasites reveal the path to human adaptation.</title>
        <authorList>
            <person name="Otto T.D."/>
            <person name="Rayner J.C."/>
            <person name="Boehme U."/>
            <person name="Pain A."/>
            <person name="Spottiswoode N."/>
            <person name="Sanders M."/>
            <person name="Quail M."/>
            <person name="Ollomo B."/>
            <person name="Renaud F."/>
            <person name="Thomas A.W."/>
            <person name="Prugnolle F."/>
            <person name="Conway D.J."/>
            <person name="Newbold C."/>
            <person name="Berriman M."/>
        </authorList>
    </citation>
    <scope>NUCLEOTIDE SEQUENCE [LARGE SCALE GENOMIC DNA]</scope>
    <source>
        <strain evidence="2">CDC</strain>
    </source>
</reference>
<evidence type="ECO:0000313" key="4">
    <source>
        <dbReference type="Proteomes" id="UP000027581"/>
    </source>
</evidence>
<feature type="transmembrane region" description="Helical" evidence="1">
    <location>
        <begin position="7"/>
        <end position="26"/>
    </location>
</feature>